<comment type="caution">
    <text evidence="2">The sequence shown here is derived from an EMBL/GenBank/DDBJ whole genome shotgun (WGS) entry which is preliminary data.</text>
</comment>
<dbReference type="eggNOG" id="ENOG502S6UT">
    <property type="taxonomic scope" value="Eukaryota"/>
</dbReference>
<dbReference type="STRING" id="1245528.M3IRQ0"/>
<feature type="region of interest" description="Disordered" evidence="1">
    <location>
        <begin position="1"/>
        <end position="22"/>
    </location>
</feature>
<evidence type="ECO:0000313" key="3">
    <source>
        <dbReference type="Proteomes" id="UP000011777"/>
    </source>
</evidence>
<dbReference type="InterPro" id="IPR013241">
    <property type="entry name" value="RNase_P_Pop3"/>
</dbReference>
<dbReference type="EMBL" id="AOGT01000785">
    <property type="protein sequence ID" value="EMG49196.1"/>
    <property type="molecule type" value="Genomic_DNA"/>
</dbReference>
<dbReference type="GO" id="GO:0034965">
    <property type="term" value="P:intronic box C/D snoRNA processing"/>
    <property type="evidence" value="ECO:0007669"/>
    <property type="project" value="TreeGrafter"/>
</dbReference>
<dbReference type="GO" id="GO:0006364">
    <property type="term" value="P:rRNA processing"/>
    <property type="evidence" value="ECO:0007669"/>
    <property type="project" value="InterPro"/>
</dbReference>
<name>M3IRQ0_CANMX</name>
<dbReference type="PANTHER" id="PTHR28272:SF1">
    <property type="entry name" value="RIBONUCLEASES P_MRP PROTEIN SUBUNIT POP3"/>
    <property type="match status" value="1"/>
</dbReference>
<dbReference type="HOGENOM" id="CLU_047273_0_0_1"/>
<accession>M3IRQ0</accession>
<dbReference type="OrthoDB" id="20109at2759"/>
<reference evidence="2 3" key="1">
    <citation type="submission" date="2013-02" db="EMBL/GenBank/DDBJ databases">
        <title>Genome sequence of Candida maltosa Xu316, a potential industrial strain for xylitol and ethanol production.</title>
        <authorList>
            <person name="Yu J."/>
            <person name="Wang Q."/>
            <person name="Geng X."/>
            <person name="Bao W."/>
            <person name="He P."/>
            <person name="Cai J."/>
        </authorList>
    </citation>
    <scope>NUCLEOTIDE SEQUENCE [LARGE SCALE GENOMIC DNA]</scope>
    <source>
        <strain evidence="3">Xu316</strain>
    </source>
</reference>
<dbReference type="PANTHER" id="PTHR28272">
    <property type="entry name" value="RIBONUCLEASES P/MRP PROTEIN SUBUNIT POP3"/>
    <property type="match status" value="1"/>
</dbReference>
<dbReference type="GO" id="GO:0004526">
    <property type="term" value="F:ribonuclease P activity"/>
    <property type="evidence" value="ECO:0007669"/>
    <property type="project" value="TreeGrafter"/>
</dbReference>
<dbReference type="GO" id="GO:0000171">
    <property type="term" value="F:ribonuclease MRP activity"/>
    <property type="evidence" value="ECO:0007669"/>
    <property type="project" value="TreeGrafter"/>
</dbReference>
<organism evidence="2 3">
    <name type="scientific">Candida maltosa (strain Xu316)</name>
    <name type="common">Yeast</name>
    <dbReference type="NCBI Taxonomy" id="1245528"/>
    <lineage>
        <taxon>Eukaryota</taxon>
        <taxon>Fungi</taxon>
        <taxon>Dikarya</taxon>
        <taxon>Ascomycota</taxon>
        <taxon>Saccharomycotina</taxon>
        <taxon>Pichiomycetes</taxon>
        <taxon>Debaryomycetaceae</taxon>
        <taxon>Candida/Lodderomyces clade</taxon>
        <taxon>Candida</taxon>
    </lineage>
</organism>
<dbReference type="AlphaFoldDB" id="M3IRQ0"/>
<dbReference type="GO" id="GO:0008033">
    <property type="term" value="P:tRNA processing"/>
    <property type="evidence" value="ECO:0007669"/>
    <property type="project" value="InterPro"/>
</dbReference>
<dbReference type="GO" id="GO:0000172">
    <property type="term" value="C:ribonuclease MRP complex"/>
    <property type="evidence" value="ECO:0007669"/>
    <property type="project" value="TreeGrafter"/>
</dbReference>
<dbReference type="OMA" id="QWPFIEP"/>
<evidence type="ECO:0000256" key="1">
    <source>
        <dbReference type="SAM" id="MobiDB-lite"/>
    </source>
</evidence>
<keyword evidence="3" id="KW-1185">Reference proteome</keyword>
<sequence>MGKAKKTGTTAKTSSKATSSSIKAQEAKKKQIFKPILDNPYTQSNIWPFIEPQLGLDIVDLLEVTLKTGKDTSDIVHGFNSTVGRLEKQAAHNRGMHKNKSIAQIKYLFVCKFDMSPPILTSIFPVLSFTSSKNAEDRVKLVQLPRGSMERLSKALGVEHCGVIGLTGEINQAKPLYGMINANVRDVEVPWLNGLFEKNAKVPFSVPNIKQIATTVGAKKSSKKKEK</sequence>
<dbReference type="Proteomes" id="UP000011777">
    <property type="component" value="Unassembled WGS sequence"/>
</dbReference>
<protein>
    <submittedName>
        <fullName evidence="2">Uncharacterized protein</fullName>
    </submittedName>
</protein>
<feature type="compositionally biased region" description="Low complexity" evidence="1">
    <location>
        <begin position="7"/>
        <end position="21"/>
    </location>
</feature>
<dbReference type="Pfam" id="PF08228">
    <property type="entry name" value="RNase_P_pop3"/>
    <property type="match status" value="1"/>
</dbReference>
<feature type="non-terminal residue" evidence="2">
    <location>
        <position position="1"/>
    </location>
</feature>
<dbReference type="GO" id="GO:0005655">
    <property type="term" value="C:nucleolar ribonuclease P complex"/>
    <property type="evidence" value="ECO:0007669"/>
    <property type="project" value="TreeGrafter"/>
</dbReference>
<proteinExistence type="predicted"/>
<dbReference type="GO" id="GO:0005829">
    <property type="term" value="C:cytosol"/>
    <property type="evidence" value="ECO:0007669"/>
    <property type="project" value="TreeGrafter"/>
</dbReference>
<gene>
    <name evidence="2" type="ORF">G210_0103</name>
</gene>
<evidence type="ECO:0000313" key="2">
    <source>
        <dbReference type="EMBL" id="EMG49196.1"/>
    </source>
</evidence>